<sequence length="156" mass="17101">MHMHRYERIWLIFGGATLIAFLAVLAVQTFALGLTPPSDLDQACLDNPNELAPPYNKPGVYKVGDNEYDVVMVSFAFGFQPGTIEVPAGTKINFKATSKDVVHGFQIPGTNVNMMLMPGHANTVSYTFKEPGEYLILCNEYCGIGHQAMMGKVIVN</sequence>
<dbReference type="GO" id="GO:0005507">
    <property type="term" value="F:copper ion binding"/>
    <property type="evidence" value="ECO:0007669"/>
    <property type="project" value="InterPro"/>
</dbReference>
<protein>
    <recommendedName>
        <fullName evidence="5">Cytochrome aa3 subunit 2</fullName>
    </recommendedName>
</protein>
<dbReference type="InterPro" id="IPR051403">
    <property type="entry name" value="NosZ/Cyto_c_oxidase_sub2"/>
</dbReference>
<evidence type="ECO:0000256" key="4">
    <source>
        <dbReference type="ARBA" id="ARBA00024688"/>
    </source>
</evidence>
<dbReference type="Gene3D" id="2.60.40.420">
    <property type="entry name" value="Cupredoxins - blue copper proteins"/>
    <property type="match status" value="1"/>
</dbReference>
<keyword evidence="3" id="KW-0186">Copper</keyword>
<proteinExistence type="predicted"/>
<dbReference type="InterPro" id="IPR001505">
    <property type="entry name" value="Copper_CuA"/>
</dbReference>
<dbReference type="GO" id="GO:0004129">
    <property type="term" value="F:cytochrome-c oxidase activity"/>
    <property type="evidence" value="ECO:0007669"/>
    <property type="project" value="UniProtKB-EC"/>
</dbReference>
<dbReference type="CDD" id="cd13913">
    <property type="entry name" value="ba3_CcO_II_C"/>
    <property type="match status" value="1"/>
</dbReference>
<dbReference type="InterPro" id="IPR008972">
    <property type="entry name" value="Cupredoxin"/>
</dbReference>
<evidence type="ECO:0000259" key="7">
    <source>
        <dbReference type="PROSITE" id="PS50857"/>
    </source>
</evidence>
<name>A0A1Y3PF13_9BACI</name>
<organism evidence="8 9">
    <name type="scientific">Bacillus thermozeamaize</name>
    <dbReference type="NCBI Taxonomy" id="230954"/>
    <lineage>
        <taxon>Bacteria</taxon>
        <taxon>Bacillati</taxon>
        <taxon>Bacillota</taxon>
        <taxon>Bacilli</taxon>
        <taxon>Bacillales</taxon>
        <taxon>Bacillaceae</taxon>
        <taxon>Bacillus</taxon>
    </lineage>
</organism>
<evidence type="ECO:0000313" key="9">
    <source>
        <dbReference type="Proteomes" id="UP000196475"/>
    </source>
</evidence>
<evidence type="ECO:0000256" key="6">
    <source>
        <dbReference type="ARBA" id="ARBA00047816"/>
    </source>
</evidence>
<gene>
    <name evidence="8" type="ORF">BAA01_15065</name>
</gene>
<dbReference type="InterPro" id="IPR034214">
    <property type="entry name" value="Ba3_CcO_II_C"/>
</dbReference>
<comment type="caution">
    <text evidence="8">The sequence shown here is derived from an EMBL/GenBank/DDBJ whole genome shotgun (WGS) entry which is preliminary data.</text>
</comment>
<keyword evidence="2" id="KW-0479">Metal-binding</keyword>
<comment type="catalytic activity">
    <reaction evidence="6">
        <text>4 Fe(II)-[cytochrome c] + O2 + 8 H(+)(in) = 4 Fe(III)-[cytochrome c] + 2 H2O + 4 H(+)(out)</text>
        <dbReference type="Rhea" id="RHEA:11436"/>
        <dbReference type="Rhea" id="RHEA-COMP:10350"/>
        <dbReference type="Rhea" id="RHEA-COMP:14399"/>
        <dbReference type="ChEBI" id="CHEBI:15377"/>
        <dbReference type="ChEBI" id="CHEBI:15378"/>
        <dbReference type="ChEBI" id="CHEBI:15379"/>
        <dbReference type="ChEBI" id="CHEBI:29033"/>
        <dbReference type="ChEBI" id="CHEBI:29034"/>
        <dbReference type="EC" id="7.1.1.9"/>
    </reaction>
</comment>
<reference evidence="9" key="1">
    <citation type="submission" date="2016-06" db="EMBL/GenBank/DDBJ databases">
        <authorList>
            <person name="Nascimento L."/>
            <person name="Pereira R.V."/>
            <person name="Martins L.F."/>
            <person name="Quaggio R.B."/>
            <person name="Silva A.M."/>
            <person name="Setubal J.C."/>
        </authorList>
    </citation>
    <scope>NUCLEOTIDE SEQUENCE [LARGE SCALE GENOMIC DNA]</scope>
</reference>
<dbReference type="Proteomes" id="UP000196475">
    <property type="component" value="Unassembled WGS sequence"/>
</dbReference>
<dbReference type="PANTHER" id="PTHR42838">
    <property type="entry name" value="CYTOCHROME C OXIDASE SUBUNIT II"/>
    <property type="match status" value="1"/>
</dbReference>
<comment type="subcellular location">
    <subcellularLocation>
        <location evidence="1">Cell envelope</location>
    </subcellularLocation>
</comment>
<accession>A0A1Y3PF13</accession>
<dbReference type="PANTHER" id="PTHR42838:SF2">
    <property type="entry name" value="NITROUS-OXIDE REDUCTASE"/>
    <property type="match status" value="1"/>
</dbReference>
<dbReference type="PROSITE" id="PS50857">
    <property type="entry name" value="COX2_CUA"/>
    <property type="match status" value="1"/>
</dbReference>
<dbReference type="PROSITE" id="PS00078">
    <property type="entry name" value="COX2"/>
    <property type="match status" value="1"/>
</dbReference>
<dbReference type="GO" id="GO:0016020">
    <property type="term" value="C:membrane"/>
    <property type="evidence" value="ECO:0007669"/>
    <property type="project" value="InterPro"/>
</dbReference>
<feature type="domain" description="Cytochrome oxidase subunit II copper A binding" evidence="7">
    <location>
        <begin position="63"/>
        <end position="156"/>
    </location>
</feature>
<evidence type="ECO:0000256" key="1">
    <source>
        <dbReference type="ARBA" id="ARBA00004196"/>
    </source>
</evidence>
<evidence type="ECO:0000256" key="2">
    <source>
        <dbReference type="ARBA" id="ARBA00022723"/>
    </source>
</evidence>
<dbReference type="SUPFAM" id="SSF49503">
    <property type="entry name" value="Cupredoxins"/>
    <property type="match status" value="1"/>
</dbReference>
<evidence type="ECO:0000313" key="8">
    <source>
        <dbReference type="EMBL" id="OUM85910.1"/>
    </source>
</evidence>
<dbReference type="EMBL" id="LZRT01000095">
    <property type="protein sequence ID" value="OUM85910.1"/>
    <property type="molecule type" value="Genomic_DNA"/>
</dbReference>
<dbReference type="InterPro" id="IPR002429">
    <property type="entry name" value="CcO_II-like_C"/>
</dbReference>
<dbReference type="Pfam" id="PF00116">
    <property type="entry name" value="COX2"/>
    <property type="match status" value="1"/>
</dbReference>
<evidence type="ECO:0000256" key="5">
    <source>
        <dbReference type="ARBA" id="ARBA00031399"/>
    </source>
</evidence>
<evidence type="ECO:0000256" key="3">
    <source>
        <dbReference type="ARBA" id="ARBA00023008"/>
    </source>
</evidence>
<comment type="function">
    <text evidence="4">Subunits I and II form the functional core of the enzyme complex. Electrons originating in cytochrome c are transferred via heme a and Cu(A) to the binuclear center formed by heme a3 and Cu(B).</text>
</comment>
<dbReference type="AlphaFoldDB" id="A0A1Y3PF13"/>
<dbReference type="GO" id="GO:0030313">
    <property type="term" value="C:cell envelope"/>
    <property type="evidence" value="ECO:0007669"/>
    <property type="project" value="UniProtKB-SubCell"/>
</dbReference>